<evidence type="ECO:0000313" key="1">
    <source>
        <dbReference type="EMBL" id="KAG0571325.1"/>
    </source>
</evidence>
<gene>
    <name evidence="1" type="ORF">KC19_VG002500</name>
</gene>
<dbReference type="EMBL" id="CM026426">
    <property type="protein sequence ID" value="KAG0571325.1"/>
    <property type="molecule type" value="Genomic_DNA"/>
</dbReference>
<accession>A0A8T0HKK6</accession>
<sequence length="98" mass="11259">MLNNLKRLLDTLRPRMEAQMKAWIAWLPEDSGGAGRAVFGECLNEVTIELRAKYKNYLQSIVEKLADNARLQRRMKLKKIFIRGSLGSPEGLFQFFSA</sequence>
<organism evidence="1 2">
    <name type="scientific">Ceratodon purpureus</name>
    <name type="common">Fire moss</name>
    <name type="synonym">Dicranum purpureum</name>
    <dbReference type="NCBI Taxonomy" id="3225"/>
    <lineage>
        <taxon>Eukaryota</taxon>
        <taxon>Viridiplantae</taxon>
        <taxon>Streptophyta</taxon>
        <taxon>Embryophyta</taxon>
        <taxon>Bryophyta</taxon>
        <taxon>Bryophytina</taxon>
        <taxon>Bryopsida</taxon>
        <taxon>Dicranidae</taxon>
        <taxon>Pseudoditrichales</taxon>
        <taxon>Ditrichaceae</taxon>
        <taxon>Ceratodon</taxon>
    </lineage>
</organism>
<dbReference type="Proteomes" id="UP000822688">
    <property type="component" value="Chromosome V"/>
</dbReference>
<dbReference type="AlphaFoldDB" id="A0A8T0HKK6"/>
<protein>
    <submittedName>
        <fullName evidence="1">Uncharacterized protein</fullName>
    </submittedName>
</protein>
<proteinExistence type="predicted"/>
<evidence type="ECO:0000313" key="2">
    <source>
        <dbReference type="Proteomes" id="UP000822688"/>
    </source>
</evidence>
<dbReference type="PANTHER" id="PTHR31110:SF2">
    <property type="entry name" value="PESTICIDAL CRYSTAL CRY8BA PROTEIN"/>
    <property type="match status" value="1"/>
</dbReference>
<reference evidence="1" key="1">
    <citation type="submission" date="2020-06" db="EMBL/GenBank/DDBJ databases">
        <title>WGS assembly of Ceratodon purpureus strain R40.</title>
        <authorList>
            <person name="Carey S.B."/>
            <person name="Jenkins J."/>
            <person name="Shu S."/>
            <person name="Lovell J.T."/>
            <person name="Sreedasyam A."/>
            <person name="Maumus F."/>
            <person name="Tiley G.P."/>
            <person name="Fernandez-Pozo N."/>
            <person name="Barry K."/>
            <person name="Chen C."/>
            <person name="Wang M."/>
            <person name="Lipzen A."/>
            <person name="Daum C."/>
            <person name="Saski C.A."/>
            <person name="Payton A.C."/>
            <person name="Mcbreen J.C."/>
            <person name="Conrad R.E."/>
            <person name="Kollar L.M."/>
            <person name="Olsson S."/>
            <person name="Huttunen S."/>
            <person name="Landis J.B."/>
            <person name="Wickett N.J."/>
            <person name="Johnson M.G."/>
            <person name="Rensing S.A."/>
            <person name="Grimwood J."/>
            <person name="Schmutz J."/>
            <person name="Mcdaniel S.F."/>
        </authorList>
    </citation>
    <scope>NUCLEOTIDE SEQUENCE</scope>
    <source>
        <strain evidence="1">R40</strain>
    </source>
</reference>
<keyword evidence="2" id="KW-1185">Reference proteome</keyword>
<comment type="caution">
    <text evidence="1">The sequence shown here is derived from an EMBL/GenBank/DDBJ whole genome shotgun (WGS) entry which is preliminary data.</text>
</comment>
<name>A0A8T0HKK6_CERPU</name>
<dbReference type="PANTHER" id="PTHR31110">
    <property type="entry name" value="PESTICIDAL CRYSTAL CRY8BA PROTEIN"/>
    <property type="match status" value="1"/>
</dbReference>